<dbReference type="AlphaFoldDB" id="A0A5N6WFR5"/>
<keyword evidence="2" id="KW-1185">Reference proteome</keyword>
<reference evidence="2" key="1">
    <citation type="submission" date="2019-04" db="EMBL/GenBank/DDBJ databases">
        <title>Friends and foes A comparative genomics studyof 23 Aspergillus species from section Flavi.</title>
        <authorList>
            <consortium name="DOE Joint Genome Institute"/>
            <person name="Kjaerbolling I."/>
            <person name="Vesth T."/>
            <person name="Frisvad J.C."/>
            <person name="Nybo J.L."/>
            <person name="Theobald S."/>
            <person name="Kildgaard S."/>
            <person name="Isbrandt T."/>
            <person name="Kuo A."/>
            <person name="Sato A."/>
            <person name="Lyhne E.K."/>
            <person name="Kogle M.E."/>
            <person name="Wiebenga A."/>
            <person name="Kun R.S."/>
            <person name="Lubbers R.J."/>
            <person name="Makela M.R."/>
            <person name="Barry K."/>
            <person name="Chovatia M."/>
            <person name="Clum A."/>
            <person name="Daum C."/>
            <person name="Haridas S."/>
            <person name="He G."/>
            <person name="LaButti K."/>
            <person name="Lipzen A."/>
            <person name="Mondo S."/>
            <person name="Riley R."/>
            <person name="Salamov A."/>
            <person name="Simmons B.A."/>
            <person name="Magnuson J.K."/>
            <person name="Henrissat B."/>
            <person name="Mortensen U.H."/>
            <person name="Larsen T.O."/>
            <person name="Devries R.P."/>
            <person name="Grigoriev I.V."/>
            <person name="Machida M."/>
            <person name="Baker S.E."/>
            <person name="Andersen M.R."/>
        </authorList>
    </citation>
    <scope>NUCLEOTIDE SEQUENCE [LARGE SCALE GENOMIC DNA]</scope>
    <source>
        <strain evidence="2">CBS 130015</strain>
    </source>
</reference>
<proteinExistence type="predicted"/>
<evidence type="ECO:0000313" key="2">
    <source>
        <dbReference type="Proteomes" id="UP000325433"/>
    </source>
</evidence>
<name>A0A5N6WFR5_9EURO</name>
<dbReference type="Proteomes" id="UP000325433">
    <property type="component" value="Unassembled WGS sequence"/>
</dbReference>
<accession>A0A5N6WFR5</accession>
<organism evidence="1 2">
    <name type="scientific">Aspergillus transmontanensis</name>
    <dbReference type="NCBI Taxonomy" id="1034304"/>
    <lineage>
        <taxon>Eukaryota</taxon>
        <taxon>Fungi</taxon>
        <taxon>Dikarya</taxon>
        <taxon>Ascomycota</taxon>
        <taxon>Pezizomycotina</taxon>
        <taxon>Eurotiomycetes</taxon>
        <taxon>Eurotiomycetidae</taxon>
        <taxon>Eurotiales</taxon>
        <taxon>Aspergillaceae</taxon>
        <taxon>Aspergillus</taxon>
        <taxon>Aspergillus subgen. Circumdati</taxon>
    </lineage>
</organism>
<gene>
    <name evidence="1" type="ORF">BDV41DRAFT_518114</name>
</gene>
<protein>
    <submittedName>
        <fullName evidence="1">Uncharacterized protein</fullName>
    </submittedName>
</protein>
<dbReference type="PROSITE" id="PS51257">
    <property type="entry name" value="PROKAR_LIPOPROTEIN"/>
    <property type="match status" value="1"/>
</dbReference>
<sequence length="92" mass="10336">MISPCRRSSFISSPTLLLACKVDSHILQTTRVRFDQLFHPALGSLLLSPEIIYFQATTAHSPYQTLTFPFRGSLLIISIRERSAELLLVLSC</sequence>
<dbReference type="EMBL" id="ML738293">
    <property type="protein sequence ID" value="KAE8319694.1"/>
    <property type="molecule type" value="Genomic_DNA"/>
</dbReference>
<evidence type="ECO:0000313" key="1">
    <source>
        <dbReference type="EMBL" id="KAE8319694.1"/>
    </source>
</evidence>